<comment type="subcellular location">
    <subcellularLocation>
        <location evidence="1">Secreted</location>
    </subcellularLocation>
</comment>
<dbReference type="GO" id="GO:0016042">
    <property type="term" value="P:lipid catabolic process"/>
    <property type="evidence" value="ECO:0007669"/>
    <property type="project" value="TreeGrafter"/>
</dbReference>
<evidence type="ECO:0000256" key="2">
    <source>
        <dbReference type="ARBA" id="ARBA00010701"/>
    </source>
</evidence>
<dbReference type="InterPro" id="IPR013818">
    <property type="entry name" value="Lipase"/>
</dbReference>
<evidence type="ECO:0000256" key="6">
    <source>
        <dbReference type="SAM" id="MobiDB-lite"/>
    </source>
</evidence>
<dbReference type="VEuPathDB" id="VectorBase:SCAU001156"/>
<dbReference type="AlphaFoldDB" id="A0A1I8NQJ5"/>
<name>A0A1I8NQJ5_STOCA</name>
<evidence type="ECO:0000256" key="4">
    <source>
        <dbReference type="ARBA" id="ARBA00022729"/>
    </source>
</evidence>
<organism evidence="9 10">
    <name type="scientific">Stomoxys calcitrans</name>
    <name type="common">Stable fly</name>
    <name type="synonym">Conops calcitrans</name>
    <dbReference type="NCBI Taxonomy" id="35570"/>
    <lineage>
        <taxon>Eukaryota</taxon>
        <taxon>Metazoa</taxon>
        <taxon>Ecdysozoa</taxon>
        <taxon>Arthropoda</taxon>
        <taxon>Hexapoda</taxon>
        <taxon>Insecta</taxon>
        <taxon>Pterygota</taxon>
        <taxon>Neoptera</taxon>
        <taxon>Endopterygota</taxon>
        <taxon>Diptera</taxon>
        <taxon>Brachycera</taxon>
        <taxon>Muscomorpha</taxon>
        <taxon>Muscoidea</taxon>
        <taxon>Muscidae</taxon>
        <taxon>Stomoxys</taxon>
    </lineage>
</organism>
<dbReference type="InterPro" id="IPR000734">
    <property type="entry name" value="TAG_lipase"/>
</dbReference>
<dbReference type="OrthoDB" id="6770740at2759"/>
<evidence type="ECO:0000256" key="3">
    <source>
        <dbReference type="ARBA" id="ARBA00022525"/>
    </source>
</evidence>
<feature type="chain" id="PRO_5009325417" description="Lipase domain-containing protein" evidence="7">
    <location>
        <begin position="20"/>
        <end position="449"/>
    </location>
</feature>
<dbReference type="PANTHER" id="PTHR11610">
    <property type="entry name" value="LIPASE"/>
    <property type="match status" value="1"/>
</dbReference>
<dbReference type="STRING" id="35570.A0A1I8NQJ5"/>
<keyword evidence="3" id="KW-0964">Secreted</keyword>
<evidence type="ECO:0000256" key="1">
    <source>
        <dbReference type="ARBA" id="ARBA00004613"/>
    </source>
</evidence>
<dbReference type="PANTHER" id="PTHR11610:SF149">
    <property type="entry name" value="FI01450P-RELATED"/>
    <property type="match status" value="1"/>
</dbReference>
<feature type="signal peptide" evidence="7">
    <location>
        <begin position="1"/>
        <end position="19"/>
    </location>
</feature>
<comment type="similarity">
    <text evidence="2 5">Belongs to the AB hydrolase superfamily. Lipase family.</text>
</comment>
<accession>A0A1I8NQJ5</accession>
<sequence length="449" mass="49820">MNPLRTICLMMGVLALACAGSSGPRPMGMHYSRNSIKNSMKPTNWMSMSVLQSLPSLKDIKLRDLESMSTVEGAELMHRLYHLAQASQALEPSFAPKPSEIPAFLITPDNQKIDFKLSELPTIAKQYPHFGEQEVTAFITGLPSKFECVKDATRKIVQAYQQRYNRDSESSVHSYAAYDNEKRQRNNEEDKYSASASSYAKNYSNKPTGCLIVINFGDTISDFEQYVTLDTEKVGKDIGHILAKVLEENGDMQDNFHLIGSNAGANIAGAAGRQYTHETSHQLRRITGLDPVKTFAKNPEELTGLARGDAEFVDIIHTTANSMGTATRSGNVDFFPNGPNEAVEGADNIIDSSMLAVRYFAESVVPGNERNFPAVGAESIEEYKSQSGDGRHLYMGINTPFDAEGDYMLQVNTKSPYGRSTPAPKQKNQRHHNSFISHKSWKMTSQDYE</sequence>
<evidence type="ECO:0000313" key="10">
    <source>
        <dbReference type="Proteomes" id="UP000095300"/>
    </source>
</evidence>
<evidence type="ECO:0000256" key="7">
    <source>
        <dbReference type="SAM" id="SignalP"/>
    </source>
</evidence>
<dbReference type="GO" id="GO:0017171">
    <property type="term" value="F:serine hydrolase activity"/>
    <property type="evidence" value="ECO:0007669"/>
    <property type="project" value="TreeGrafter"/>
</dbReference>
<dbReference type="PROSITE" id="PS51257">
    <property type="entry name" value="PROKAR_LIPOPROTEIN"/>
    <property type="match status" value="1"/>
</dbReference>
<gene>
    <name evidence="9" type="primary">106084982</name>
</gene>
<dbReference type="SUPFAM" id="SSF53474">
    <property type="entry name" value="alpha/beta-Hydrolases"/>
    <property type="match status" value="1"/>
</dbReference>
<dbReference type="Pfam" id="PF00151">
    <property type="entry name" value="Lipase"/>
    <property type="match status" value="1"/>
</dbReference>
<evidence type="ECO:0000313" key="9">
    <source>
        <dbReference type="EnsemblMetazoa" id="SCAU001156-PA"/>
    </source>
</evidence>
<dbReference type="InterPro" id="IPR029058">
    <property type="entry name" value="AB_hydrolase_fold"/>
</dbReference>
<evidence type="ECO:0000256" key="5">
    <source>
        <dbReference type="RuleBase" id="RU004262"/>
    </source>
</evidence>
<evidence type="ECO:0000259" key="8">
    <source>
        <dbReference type="Pfam" id="PF00151"/>
    </source>
</evidence>
<feature type="compositionally biased region" description="Polar residues" evidence="6">
    <location>
        <begin position="434"/>
        <end position="449"/>
    </location>
</feature>
<keyword evidence="4 7" id="KW-0732">Signal</keyword>
<dbReference type="KEGG" id="scac:106084982"/>
<dbReference type="Gene3D" id="3.40.50.1820">
    <property type="entry name" value="alpha/beta hydrolase"/>
    <property type="match status" value="1"/>
</dbReference>
<reference evidence="9" key="1">
    <citation type="submission" date="2020-05" db="UniProtKB">
        <authorList>
            <consortium name="EnsemblMetazoa"/>
        </authorList>
    </citation>
    <scope>IDENTIFICATION</scope>
    <source>
        <strain evidence="9">USDA</strain>
    </source>
</reference>
<feature type="domain" description="Lipase" evidence="8">
    <location>
        <begin position="137"/>
        <end position="417"/>
    </location>
</feature>
<feature type="region of interest" description="Disordered" evidence="6">
    <location>
        <begin position="415"/>
        <end position="449"/>
    </location>
</feature>
<dbReference type="EnsemblMetazoa" id="SCAU001156-RA">
    <property type="protein sequence ID" value="SCAU001156-PA"/>
    <property type="gene ID" value="SCAU001156"/>
</dbReference>
<dbReference type="GO" id="GO:0005615">
    <property type="term" value="C:extracellular space"/>
    <property type="evidence" value="ECO:0007669"/>
    <property type="project" value="TreeGrafter"/>
</dbReference>
<keyword evidence="10" id="KW-1185">Reference proteome</keyword>
<protein>
    <recommendedName>
        <fullName evidence="8">Lipase domain-containing protein</fullName>
    </recommendedName>
</protein>
<proteinExistence type="inferred from homology"/>
<dbReference type="Proteomes" id="UP000095300">
    <property type="component" value="Unassembled WGS sequence"/>
</dbReference>
<dbReference type="GO" id="GO:0016298">
    <property type="term" value="F:lipase activity"/>
    <property type="evidence" value="ECO:0007669"/>
    <property type="project" value="InterPro"/>
</dbReference>